<protein>
    <submittedName>
        <fullName evidence="1">Uncharacterized protein</fullName>
    </submittedName>
</protein>
<proteinExistence type="predicted"/>
<evidence type="ECO:0000313" key="1">
    <source>
        <dbReference type="EMBL" id="ATV30408.1"/>
    </source>
</evidence>
<accession>A0A2D3LIK7</accession>
<dbReference type="Proteomes" id="UP000230742">
    <property type="component" value="Chromosome 1"/>
</dbReference>
<dbReference type="RefSeq" id="WP_100013737.1">
    <property type="nucleotide sequence ID" value="NZ_CP024727.1"/>
</dbReference>
<name>A0A2D3LIK7_PREIN</name>
<gene>
    <name evidence="1" type="ORF">CTM46_02390</name>
</gene>
<organism evidence="1 2">
    <name type="scientific">Prevotella intermedia</name>
    <dbReference type="NCBI Taxonomy" id="28131"/>
    <lineage>
        <taxon>Bacteria</taxon>
        <taxon>Pseudomonadati</taxon>
        <taxon>Bacteroidota</taxon>
        <taxon>Bacteroidia</taxon>
        <taxon>Bacteroidales</taxon>
        <taxon>Prevotellaceae</taxon>
        <taxon>Prevotella</taxon>
    </lineage>
</organism>
<dbReference type="Pfam" id="PF19898">
    <property type="entry name" value="DUF6371"/>
    <property type="match status" value="1"/>
</dbReference>
<evidence type="ECO:0000313" key="2">
    <source>
        <dbReference type="Proteomes" id="UP000230742"/>
    </source>
</evidence>
<dbReference type="EMBL" id="CP024727">
    <property type="protein sequence ID" value="ATV30408.1"/>
    <property type="molecule type" value="Genomic_DNA"/>
</dbReference>
<sequence>MHKCISCIKRIAKMENQDLKRMSASKAAPNDRMLIEISKQDIGCHYSSLTDYLDKMAGYDSKLLSSIDRLMMGFHLGAVTKLVNGHCGTVLPRINRNNKVVGGSVQYFDTDSGAILQREPLVEHLYSWYCFDYYTDDEVFFGEHLLSNKPVAIVQEEKTALLGTLAETAVDWLAVGEDYNLTNNMMSKLAGKRVLLFPDDISCDYWEEQFGARFKVDRGFVHRDINRYLIDRIRGRGSP</sequence>
<dbReference type="AlphaFoldDB" id="A0A2D3LIK7"/>
<dbReference type="InterPro" id="IPR045951">
    <property type="entry name" value="DUF6371"/>
</dbReference>
<reference evidence="1 2" key="1">
    <citation type="submission" date="2017-11" db="EMBL/GenBank/DDBJ databases">
        <title>Genome sequencing of Prevotella intermedia KCOM 1949.</title>
        <authorList>
            <person name="Kook J.-K."/>
            <person name="Park S.-N."/>
            <person name="Lim Y.K."/>
        </authorList>
    </citation>
    <scope>NUCLEOTIDE SEQUENCE [LARGE SCALE GENOMIC DNA]</scope>
    <source>
        <strain evidence="1 2">KCOM 1949</strain>
    </source>
</reference>